<keyword evidence="7" id="KW-0067">ATP-binding</keyword>
<dbReference type="CDD" id="cd14014">
    <property type="entry name" value="STKc_PknB_like"/>
    <property type="match status" value="1"/>
</dbReference>
<comment type="catalytic activity">
    <reaction evidence="9">
        <text>L-seryl-[protein] + ATP = O-phospho-L-seryl-[protein] + ADP + H(+)</text>
        <dbReference type="Rhea" id="RHEA:17989"/>
        <dbReference type="Rhea" id="RHEA-COMP:9863"/>
        <dbReference type="Rhea" id="RHEA-COMP:11604"/>
        <dbReference type="ChEBI" id="CHEBI:15378"/>
        <dbReference type="ChEBI" id="CHEBI:29999"/>
        <dbReference type="ChEBI" id="CHEBI:30616"/>
        <dbReference type="ChEBI" id="CHEBI:83421"/>
        <dbReference type="ChEBI" id="CHEBI:456216"/>
        <dbReference type="EC" id="2.7.11.1"/>
    </reaction>
</comment>
<accession>A0A4S8P9R4</accession>
<evidence type="ECO:0000256" key="6">
    <source>
        <dbReference type="ARBA" id="ARBA00022777"/>
    </source>
</evidence>
<evidence type="ECO:0000256" key="2">
    <source>
        <dbReference type="ARBA" id="ARBA00022527"/>
    </source>
</evidence>
<name>A0A4S8P9R4_9ACTN</name>
<dbReference type="PANTHER" id="PTHR43289:SF6">
    <property type="entry name" value="SERINE_THREONINE-PROTEIN KINASE NEKL-3"/>
    <property type="match status" value="1"/>
</dbReference>
<dbReference type="Proteomes" id="UP000305792">
    <property type="component" value="Unassembled WGS sequence"/>
</dbReference>
<keyword evidence="13" id="KW-1185">Reference proteome</keyword>
<evidence type="ECO:0000313" key="13">
    <source>
        <dbReference type="Proteomes" id="UP000305792"/>
    </source>
</evidence>
<evidence type="ECO:0000313" key="12">
    <source>
        <dbReference type="EMBL" id="THV27010.1"/>
    </source>
</evidence>
<dbReference type="Gene3D" id="3.30.200.20">
    <property type="entry name" value="Phosphorylase Kinase, domain 1"/>
    <property type="match status" value="1"/>
</dbReference>
<evidence type="ECO:0000256" key="1">
    <source>
        <dbReference type="ARBA" id="ARBA00012513"/>
    </source>
</evidence>
<keyword evidence="4" id="KW-0677">Repeat</keyword>
<dbReference type="InterPro" id="IPR000719">
    <property type="entry name" value="Prot_kinase_dom"/>
</dbReference>
<dbReference type="OrthoDB" id="9762169at2"/>
<evidence type="ECO:0000256" key="3">
    <source>
        <dbReference type="ARBA" id="ARBA00022679"/>
    </source>
</evidence>
<evidence type="ECO:0000256" key="9">
    <source>
        <dbReference type="ARBA" id="ARBA00048679"/>
    </source>
</evidence>
<dbReference type="SUPFAM" id="SSF56112">
    <property type="entry name" value="Protein kinase-like (PK-like)"/>
    <property type="match status" value="1"/>
</dbReference>
<dbReference type="AlphaFoldDB" id="A0A4S8P9R4"/>
<comment type="catalytic activity">
    <reaction evidence="8">
        <text>L-threonyl-[protein] + ATP = O-phospho-L-threonyl-[protein] + ADP + H(+)</text>
        <dbReference type="Rhea" id="RHEA:46608"/>
        <dbReference type="Rhea" id="RHEA-COMP:11060"/>
        <dbReference type="Rhea" id="RHEA-COMP:11605"/>
        <dbReference type="ChEBI" id="CHEBI:15378"/>
        <dbReference type="ChEBI" id="CHEBI:30013"/>
        <dbReference type="ChEBI" id="CHEBI:30616"/>
        <dbReference type="ChEBI" id="CHEBI:61977"/>
        <dbReference type="ChEBI" id="CHEBI:456216"/>
        <dbReference type="EC" id="2.7.11.1"/>
    </reaction>
</comment>
<keyword evidence="6" id="KW-0418">Kinase</keyword>
<dbReference type="PANTHER" id="PTHR43289">
    <property type="entry name" value="MITOGEN-ACTIVATED PROTEIN KINASE KINASE KINASE 20-RELATED"/>
    <property type="match status" value="1"/>
</dbReference>
<dbReference type="CDD" id="cd06577">
    <property type="entry name" value="PASTA_pknB"/>
    <property type="match status" value="1"/>
</dbReference>
<dbReference type="Pfam" id="PF03793">
    <property type="entry name" value="PASTA"/>
    <property type="match status" value="1"/>
</dbReference>
<dbReference type="EC" id="2.7.11.1" evidence="1"/>
<dbReference type="Pfam" id="PF00069">
    <property type="entry name" value="Pkinase"/>
    <property type="match status" value="1"/>
</dbReference>
<keyword evidence="2" id="KW-0723">Serine/threonine-protein kinase</keyword>
<evidence type="ECO:0000256" key="10">
    <source>
        <dbReference type="SAM" id="MobiDB-lite"/>
    </source>
</evidence>
<dbReference type="GO" id="GO:0004674">
    <property type="term" value="F:protein serine/threonine kinase activity"/>
    <property type="evidence" value="ECO:0007669"/>
    <property type="project" value="UniProtKB-KW"/>
</dbReference>
<evidence type="ECO:0000256" key="7">
    <source>
        <dbReference type="ARBA" id="ARBA00022840"/>
    </source>
</evidence>
<keyword evidence="5" id="KW-0547">Nucleotide-binding</keyword>
<evidence type="ECO:0000256" key="4">
    <source>
        <dbReference type="ARBA" id="ARBA00022737"/>
    </source>
</evidence>
<dbReference type="Gene3D" id="1.10.510.10">
    <property type="entry name" value="Transferase(Phosphotransferase) domain 1"/>
    <property type="match status" value="1"/>
</dbReference>
<dbReference type="PROSITE" id="PS50011">
    <property type="entry name" value="PROTEIN_KINASE_DOM"/>
    <property type="match status" value="1"/>
</dbReference>
<feature type="domain" description="Protein kinase" evidence="11">
    <location>
        <begin position="11"/>
        <end position="278"/>
    </location>
</feature>
<comment type="caution">
    <text evidence="12">The sequence shown here is derived from an EMBL/GenBank/DDBJ whole genome shotgun (WGS) entry which is preliminary data.</text>
</comment>
<dbReference type="Gene3D" id="3.30.10.20">
    <property type="match status" value="1"/>
</dbReference>
<sequence>MEPGFLLADRYRLEAPLGDGATVWRGRDETTGRAVAVTVLPPGSPGANPVHRFRREAAILAGLDGPGFAALRAADETDHGRHVVTDLVEGATPFTSGPADPERTARHTAEAADALDTAHRSGLVHRDLAPARLLIDADDHVRVTGFGIARHAKALPADAAPTAPELRDDAPATDRSDQYALASIARERLTGGPHGHATAPAALPETALPDTALPETALPETALPDTALPETALPETALPDTVPAAFAAALTRALDPDPAARWASCADFAAACRGHRPGAETTRLDTGPSTDSLPTEVLPLAAPEPKRRTTIAILAVTAALIAATAGLVAWRQWPADTPGAAAEATRTATEAPAPTGTATEPAPTDPATETAAPDETASADPTGETTAAETATGAEPSAPAESSAEATAAVPDVRGMLLADATDTLAEAGFHQVEVYSADVLDHPGAVVIACQVAEQTPADGEAPPDQVISLGVYAAPETGHVCG</sequence>
<feature type="region of interest" description="Disordered" evidence="10">
    <location>
        <begin position="338"/>
        <end position="407"/>
    </location>
</feature>
<reference evidence="12 13" key="1">
    <citation type="journal article" date="2018" name="Int. J. Syst. Evol. Microbiol.">
        <title>Glycomyces paridis sp. nov., isolated from the medicinal plant Paris polyphylla.</title>
        <authorList>
            <person name="Fang X.M."/>
            <person name="Bai J.L."/>
            <person name="Su J."/>
            <person name="Zhao L.L."/>
            <person name="Liu H.Y."/>
            <person name="Ma B.P."/>
            <person name="Zhang Y.Q."/>
            <person name="Yu L.Y."/>
        </authorList>
    </citation>
    <scope>NUCLEOTIDE SEQUENCE [LARGE SCALE GENOMIC DNA]</scope>
    <source>
        <strain evidence="12 13">CPCC 204357</strain>
    </source>
</reference>
<evidence type="ECO:0000256" key="8">
    <source>
        <dbReference type="ARBA" id="ARBA00047899"/>
    </source>
</evidence>
<keyword evidence="3" id="KW-0808">Transferase</keyword>
<dbReference type="InterPro" id="IPR005543">
    <property type="entry name" value="PASTA_dom"/>
</dbReference>
<proteinExistence type="predicted"/>
<evidence type="ECO:0000256" key="5">
    <source>
        <dbReference type="ARBA" id="ARBA00022741"/>
    </source>
</evidence>
<dbReference type="GO" id="GO:0005524">
    <property type="term" value="F:ATP binding"/>
    <property type="evidence" value="ECO:0007669"/>
    <property type="project" value="UniProtKB-KW"/>
</dbReference>
<protein>
    <recommendedName>
        <fullName evidence="1">non-specific serine/threonine protein kinase</fullName>
        <ecNumber evidence="1">2.7.11.1</ecNumber>
    </recommendedName>
</protein>
<evidence type="ECO:0000259" key="11">
    <source>
        <dbReference type="PROSITE" id="PS50011"/>
    </source>
</evidence>
<feature type="region of interest" description="Disordered" evidence="10">
    <location>
        <begin position="277"/>
        <end position="301"/>
    </location>
</feature>
<dbReference type="EMBL" id="STGX01000012">
    <property type="protein sequence ID" value="THV27010.1"/>
    <property type="molecule type" value="Genomic_DNA"/>
</dbReference>
<organism evidence="12 13">
    <name type="scientific">Glycomyces paridis</name>
    <dbReference type="NCBI Taxonomy" id="2126555"/>
    <lineage>
        <taxon>Bacteria</taxon>
        <taxon>Bacillati</taxon>
        <taxon>Actinomycetota</taxon>
        <taxon>Actinomycetes</taxon>
        <taxon>Glycomycetales</taxon>
        <taxon>Glycomycetaceae</taxon>
        <taxon>Glycomyces</taxon>
    </lineage>
</organism>
<dbReference type="InterPro" id="IPR011009">
    <property type="entry name" value="Kinase-like_dom_sf"/>
</dbReference>
<gene>
    <name evidence="12" type="ORF">E9998_16140</name>
</gene>